<dbReference type="AlphaFoldDB" id="A0A6A1UM03"/>
<dbReference type="Pfam" id="PF04499">
    <property type="entry name" value="SAPS"/>
    <property type="match status" value="2"/>
</dbReference>
<evidence type="ECO:0000313" key="4">
    <source>
        <dbReference type="Proteomes" id="UP000516437"/>
    </source>
</evidence>
<reference evidence="3 4" key="1">
    <citation type="journal article" date="2019" name="Plant Biotechnol. J.">
        <title>The red bayberry genome and genetic basis of sex determination.</title>
        <authorList>
            <person name="Jia H.M."/>
            <person name="Jia H.J."/>
            <person name="Cai Q.L."/>
            <person name="Wang Y."/>
            <person name="Zhao H.B."/>
            <person name="Yang W.F."/>
            <person name="Wang G.Y."/>
            <person name="Li Y.H."/>
            <person name="Zhan D.L."/>
            <person name="Shen Y.T."/>
            <person name="Niu Q.F."/>
            <person name="Chang L."/>
            <person name="Qiu J."/>
            <person name="Zhao L."/>
            <person name="Xie H.B."/>
            <person name="Fu W.Y."/>
            <person name="Jin J."/>
            <person name="Li X.W."/>
            <person name="Jiao Y."/>
            <person name="Zhou C.C."/>
            <person name="Tu T."/>
            <person name="Chai C.Y."/>
            <person name="Gao J.L."/>
            <person name="Fan L.J."/>
            <person name="van de Weg E."/>
            <person name="Wang J.Y."/>
            <person name="Gao Z.S."/>
        </authorList>
    </citation>
    <scope>NUCLEOTIDE SEQUENCE [LARGE SCALE GENOMIC DNA]</scope>
    <source>
        <tissue evidence="3">Leaves</tissue>
    </source>
</reference>
<dbReference type="GO" id="GO:0019903">
    <property type="term" value="F:protein phosphatase binding"/>
    <property type="evidence" value="ECO:0007669"/>
    <property type="project" value="InterPro"/>
</dbReference>
<evidence type="ECO:0000313" key="3">
    <source>
        <dbReference type="EMBL" id="KAB1200958.1"/>
    </source>
</evidence>
<dbReference type="PANTHER" id="PTHR12634">
    <property type="entry name" value="SIT4 YEAST -ASSOCIATING PROTEIN-RELATED"/>
    <property type="match status" value="1"/>
</dbReference>
<sequence length="928" mass="103672">MCDVSGVMPEGVGDVVLCWGRQFKDPRAKFIWMMVPYCIWWCLWKEWNRRCFEDSSLSMASLMGGLMNDLFFWTNVMLGGPILDFQDFLSFFVETILDKENFTLEELLDEDEIIQECKALNGRLINFLRERAQVEQLIHYIVEEAPEDAEKRRTFKFPFIACEIFTCEVDIILKTLVEDEELMKLLFSFLEPEQPHSTLLAGYFSKVVICLLLRKTVPFMRYVQAHKEIVGKLVDLIGITSVMEVLIRLIGADEHMYANHTESMQWIEETDVLEMIVDKFNSSVTKFCCFGEHSSFYLLPEVIEELPATQGLTDSFLDFTSYFDTIAQSNLGETGQDSPEVHVNAAETLCAITRFAPSGLAAKISSPSFIGRLFRHALEDSRPKSVLVNSLSVCISLLDPKRLTFGVYHAYNRQIPQGSTIVANPETVEGMLESLSDLLKLLDVSSAENLLLTTYGKLQPPLGKHRLKPSWQLKLIVTDNGVLQIVEFISVLVTVGSEAAEKELIHLGAVQRILDLFFEYPYNNFLHHHIENIIVSCLESKNAPLIEHLLNECNLIGRILEAEKNNNLTTDSNKPTVPAEGRSPTRIGNIGHLTRISNKLVQLGNSSSEILAHLQENSEWKDWYTNILSQRNAVENVYQWACGRPTALQDRTRDSDDDDYQDRDYDVAALANNLSQAFRYGIYSNDDMDEGHGSLERDDEDVYFDDESAEVVLSSLRLGDDQESASLFTNSNWFAFEDDRVANERSTGSLGSPSPSTEGADVINGGSGDNVTVGEDDDLVDTATSSPEAGTKSEDTAHLMSNDLRETGHDETDKPPEWVEWRENSDSSDPSGVLPNGEIQVESKPREPDAPEPSSSTDVLEKNDETTTGQLPGSDEETPSLAASKPAELGNGNPSIELTTHDDVVIAEGTEGAPEAEDGKKDNDQTGN</sequence>
<dbReference type="PANTHER" id="PTHR12634:SF37">
    <property type="entry name" value="SIT4 PHOSPHATASE-ASSOCIATED FAMILY PROTEIN"/>
    <property type="match status" value="1"/>
</dbReference>
<feature type="compositionally biased region" description="Low complexity" evidence="2">
    <location>
        <begin position="746"/>
        <end position="757"/>
    </location>
</feature>
<accession>A0A6A1UM03</accession>
<dbReference type="OrthoDB" id="295029at2759"/>
<feature type="region of interest" description="Disordered" evidence="2">
    <location>
        <begin position="744"/>
        <end position="928"/>
    </location>
</feature>
<feature type="compositionally biased region" description="Basic and acidic residues" evidence="2">
    <location>
        <begin position="917"/>
        <end position="928"/>
    </location>
</feature>
<evidence type="ECO:0000256" key="1">
    <source>
        <dbReference type="ARBA" id="ARBA00006180"/>
    </source>
</evidence>
<feature type="compositionally biased region" description="Basic and acidic residues" evidence="2">
    <location>
        <begin position="791"/>
        <end position="825"/>
    </location>
</feature>
<dbReference type="Proteomes" id="UP000516437">
    <property type="component" value="Unassembled WGS sequence"/>
</dbReference>
<protein>
    <submittedName>
        <fullName evidence="3">Serine/threonine-protein phosphatase 6 regulatory subunit 2</fullName>
    </submittedName>
</protein>
<gene>
    <name evidence="3" type="ORF">CJ030_MR0G005507</name>
</gene>
<proteinExistence type="inferred from homology"/>
<dbReference type="InterPro" id="IPR007587">
    <property type="entry name" value="SAPS"/>
</dbReference>
<comment type="similarity">
    <text evidence="1">Belongs to the SAPS family.</text>
</comment>
<name>A0A6A1UM03_9ROSI</name>
<keyword evidence="4" id="KW-1185">Reference proteome</keyword>
<dbReference type="EMBL" id="RXIC02000106">
    <property type="protein sequence ID" value="KAB1200958.1"/>
    <property type="molecule type" value="Genomic_DNA"/>
</dbReference>
<dbReference type="GO" id="GO:0019888">
    <property type="term" value="F:protein phosphatase regulator activity"/>
    <property type="evidence" value="ECO:0007669"/>
    <property type="project" value="TreeGrafter"/>
</dbReference>
<organism evidence="3 4">
    <name type="scientific">Morella rubra</name>
    <name type="common">Chinese bayberry</name>
    <dbReference type="NCBI Taxonomy" id="262757"/>
    <lineage>
        <taxon>Eukaryota</taxon>
        <taxon>Viridiplantae</taxon>
        <taxon>Streptophyta</taxon>
        <taxon>Embryophyta</taxon>
        <taxon>Tracheophyta</taxon>
        <taxon>Spermatophyta</taxon>
        <taxon>Magnoliopsida</taxon>
        <taxon>eudicotyledons</taxon>
        <taxon>Gunneridae</taxon>
        <taxon>Pentapetalae</taxon>
        <taxon>rosids</taxon>
        <taxon>fabids</taxon>
        <taxon>Fagales</taxon>
        <taxon>Myricaceae</taxon>
        <taxon>Morella</taxon>
    </lineage>
</organism>
<evidence type="ECO:0000256" key="2">
    <source>
        <dbReference type="SAM" id="MobiDB-lite"/>
    </source>
</evidence>
<comment type="caution">
    <text evidence="3">The sequence shown here is derived from an EMBL/GenBank/DDBJ whole genome shotgun (WGS) entry which is preliminary data.</text>
</comment>